<feature type="region of interest" description="Disordered" evidence="1">
    <location>
        <begin position="1"/>
        <end position="22"/>
    </location>
</feature>
<reference evidence="2 3" key="1">
    <citation type="journal article" date="2008" name="Genome Res.">
        <title>Genome sequence of the beta-rhizobium Cupriavidus taiwanensis and comparative genomics of rhizobia.</title>
        <authorList>
            <person name="Amadou C."/>
            <person name="Pascal G."/>
            <person name="Mangenot S."/>
            <person name="Glew M."/>
            <person name="Bontemps C."/>
            <person name="Capela D."/>
            <person name="Carrere S."/>
            <person name="Cruveiller S."/>
            <person name="Dossat C."/>
            <person name="Lajus A."/>
            <person name="Marchetti M."/>
            <person name="Poinsot V."/>
            <person name="Rouy Z."/>
            <person name="Servin B."/>
            <person name="Saad M."/>
            <person name="Schenowitz C."/>
            <person name="Barbe V."/>
            <person name="Batut J."/>
            <person name="Medigue C."/>
            <person name="Masson-Boivin C."/>
        </authorList>
    </citation>
    <scope>NUCLEOTIDE SEQUENCE [LARGE SCALE GENOMIC DNA]</scope>
    <source>
        <strain evidence="3">DSM 17343 / BCRC 17206 / CCUG 44338 / CIP 107171 / LMG 19424 / R1</strain>
    </source>
</reference>
<evidence type="ECO:0000313" key="2">
    <source>
        <dbReference type="EMBL" id="CAQ71149.1"/>
    </source>
</evidence>
<dbReference type="Proteomes" id="UP000001692">
    <property type="component" value="Chromosome 2"/>
</dbReference>
<feature type="region of interest" description="Disordered" evidence="1">
    <location>
        <begin position="34"/>
        <end position="54"/>
    </location>
</feature>
<dbReference type="AlphaFoldDB" id="B3R8N1"/>
<dbReference type="RefSeq" id="WP_012355374.1">
    <property type="nucleotide sequence ID" value="NC_010530.1"/>
</dbReference>
<gene>
    <name evidence="2" type="ordered locus">RALTA_B0528</name>
</gene>
<evidence type="ECO:0000313" key="3">
    <source>
        <dbReference type="Proteomes" id="UP000001692"/>
    </source>
</evidence>
<sequence>MTAQDISVTTVNRRGETVTGSGVARGDATASLIRGASGNTERPQTLGMAGGGLP</sequence>
<dbReference type="HOGENOM" id="CLU_3042545_0_0_4"/>
<organism evidence="2 3">
    <name type="scientific">Cupriavidus taiwanensis (strain DSM 17343 / BCRC 17206 / CCUG 44338 / CIP 107171 / LMG 19424 / R1)</name>
    <name type="common">Ralstonia taiwanensis (strain LMG 19424)</name>
    <dbReference type="NCBI Taxonomy" id="977880"/>
    <lineage>
        <taxon>Bacteria</taxon>
        <taxon>Pseudomonadati</taxon>
        <taxon>Pseudomonadota</taxon>
        <taxon>Betaproteobacteria</taxon>
        <taxon>Burkholderiales</taxon>
        <taxon>Burkholderiaceae</taxon>
        <taxon>Cupriavidus</taxon>
    </lineage>
</organism>
<protein>
    <submittedName>
        <fullName evidence="2">Uncharacterized protein</fullName>
    </submittedName>
</protein>
<feature type="compositionally biased region" description="Polar residues" evidence="1">
    <location>
        <begin position="1"/>
        <end position="12"/>
    </location>
</feature>
<proteinExistence type="predicted"/>
<dbReference type="KEGG" id="cti:RALTA_B0528"/>
<accession>B3R8N1</accession>
<evidence type="ECO:0000256" key="1">
    <source>
        <dbReference type="SAM" id="MobiDB-lite"/>
    </source>
</evidence>
<name>B3R8N1_CUPTR</name>
<keyword evidence="3" id="KW-1185">Reference proteome</keyword>
<dbReference type="EMBL" id="CU633750">
    <property type="protein sequence ID" value="CAQ71149.1"/>
    <property type="molecule type" value="Genomic_DNA"/>
</dbReference>
<dbReference type="GeneID" id="45498269"/>